<gene>
    <name evidence="1" type="ORF">HK099_008595</name>
</gene>
<evidence type="ECO:0000313" key="1">
    <source>
        <dbReference type="EMBL" id="KAJ3209070.1"/>
    </source>
</evidence>
<evidence type="ECO:0000313" key="2">
    <source>
        <dbReference type="Proteomes" id="UP001211065"/>
    </source>
</evidence>
<dbReference type="EMBL" id="JADGJW010000961">
    <property type="protein sequence ID" value="KAJ3209070.1"/>
    <property type="molecule type" value="Genomic_DNA"/>
</dbReference>
<organism evidence="1 2">
    <name type="scientific">Clydaea vesicula</name>
    <dbReference type="NCBI Taxonomy" id="447962"/>
    <lineage>
        <taxon>Eukaryota</taxon>
        <taxon>Fungi</taxon>
        <taxon>Fungi incertae sedis</taxon>
        <taxon>Chytridiomycota</taxon>
        <taxon>Chytridiomycota incertae sedis</taxon>
        <taxon>Chytridiomycetes</taxon>
        <taxon>Lobulomycetales</taxon>
        <taxon>Lobulomycetaceae</taxon>
        <taxon>Clydaea</taxon>
    </lineage>
</organism>
<accession>A0AAD5XT31</accession>
<dbReference type="Proteomes" id="UP001211065">
    <property type="component" value="Unassembled WGS sequence"/>
</dbReference>
<name>A0AAD5XT31_9FUNG</name>
<sequence>MYYGPGGDVIVALTDRCGGYCKCGSSGYQECGPCVEDPSMSPNGACVGALPLLGFNTCIGVNCGVAVQQECDWCASNNHPHFDLDTDSYNYVCGSEGIAGSCKISKVVPIPCKGLTGVSWPPNPIENVVCKANSFDCSGIPPDSQQPLIPGTQCCCHWGMLPLNGVCV</sequence>
<reference evidence="1" key="1">
    <citation type="submission" date="2020-05" db="EMBL/GenBank/DDBJ databases">
        <title>Phylogenomic resolution of chytrid fungi.</title>
        <authorList>
            <person name="Stajich J.E."/>
            <person name="Amses K."/>
            <person name="Simmons R."/>
            <person name="Seto K."/>
            <person name="Myers J."/>
            <person name="Bonds A."/>
            <person name="Quandt C.A."/>
            <person name="Barry K."/>
            <person name="Liu P."/>
            <person name="Grigoriev I."/>
            <person name="Longcore J.E."/>
            <person name="James T.Y."/>
        </authorList>
    </citation>
    <scope>NUCLEOTIDE SEQUENCE</scope>
    <source>
        <strain evidence="1">JEL0476</strain>
    </source>
</reference>
<protein>
    <submittedName>
        <fullName evidence="1">Uncharacterized protein</fullName>
    </submittedName>
</protein>
<dbReference type="AlphaFoldDB" id="A0AAD5XT31"/>
<proteinExistence type="predicted"/>
<comment type="caution">
    <text evidence="1">The sequence shown here is derived from an EMBL/GenBank/DDBJ whole genome shotgun (WGS) entry which is preliminary data.</text>
</comment>
<keyword evidence="2" id="KW-1185">Reference proteome</keyword>